<evidence type="ECO:0000256" key="9">
    <source>
        <dbReference type="ARBA" id="ARBA00043878"/>
    </source>
</evidence>
<feature type="region of interest" description="Disordered" evidence="10">
    <location>
        <begin position="43"/>
        <end position="63"/>
    </location>
</feature>
<feature type="domain" description="G-patch" evidence="11">
    <location>
        <begin position="27"/>
        <end position="88"/>
    </location>
</feature>
<evidence type="ECO:0000256" key="4">
    <source>
        <dbReference type="ARBA" id="ARBA00023242"/>
    </source>
</evidence>
<evidence type="ECO:0000313" key="13">
    <source>
        <dbReference type="Proteomes" id="UP000038010"/>
    </source>
</evidence>
<dbReference type="PROSITE" id="PS50174">
    <property type="entry name" value="G_PATCH"/>
    <property type="match status" value="1"/>
</dbReference>
<feature type="compositionally biased region" description="Basic residues" evidence="10">
    <location>
        <begin position="193"/>
        <end position="222"/>
    </location>
</feature>
<evidence type="ECO:0000256" key="3">
    <source>
        <dbReference type="ARBA" id="ARBA00022552"/>
    </source>
</evidence>
<dbReference type="GeneID" id="28735279"/>
<dbReference type="PANTHER" id="PTHR23149">
    <property type="entry name" value="G PATCH DOMAIN CONTAINING PROTEIN"/>
    <property type="match status" value="1"/>
</dbReference>
<proteinExistence type="inferred from homology"/>
<dbReference type="InterPro" id="IPR000467">
    <property type="entry name" value="G_patch_dom"/>
</dbReference>
<feature type="region of interest" description="Disordered" evidence="10">
    <location>
        <begin position="1"/>
        <end position="21"/>
    </location>
</feature>
<evidence type="ECO:0000256" key="10">
    <source>
        <dbReference type="SAM" id="MobiDB-lite"/>
    </source>
</evidence>
<evidence type="ECO:0000256" key="7">
    <source>
        <dbReference type="ARBA" id="ARBA00040376"/>
    </source>
</evidence>
<sequence>MGLAAPRKRNKIAHDPNNLSWSSNAAANSFGHRIMVSQGWSEGEALGSKASKHHAGLGSKSENASRLAAAKVKTIYKDDTLGLGAKYRSKDNEAQRAGMDAFMGLLGRLNAKNAQEEEEVEKKEEDRKLHGYASSRWGRMMFVPGGVLVGDKQFGTKKAALEAADSEAPDTPVDTAADDAESTEGSESDEARAKRKAERRKRKEERRARKAARAIRRAAKAARKAEAQPQSAKSSQPTSQTTSDDEEEIENTLSTSKPRSQSRKARKHGRPASDAPSASDDQAESITVKAKKRKRKADADSPPEKAELPSPVPRPVVIRNARHILRGRNIAAKTNAFQAGKHLDGIFLKAAAA</sequence>
<name>A0A0N1H3U5_9EURO</name>
<evidence type="ECO:0000259" key="11">
    <source>
        <dbReference type="PROSITE" id="PS50174"/>
    </source>
</evidence>
<dbReference type="VEuPathDB" id="FungiDB:AB675_3355"/>
<keyword evidence="4" id="KW-0539">Nucleus</keyword>
<keyword evidence="13" id="KW-1185">Reference proteome</keyword>
<organism evidence="12 13">
    <name type="scientific">Cyphellophora attinorum</name>
    <dbReference type="NCBI Taxonomy" id="1664694"/>
    <lineage>
        <taxon>Eukaryota</taxon>
        <taxon>Fungi</taxon>
        <taxon>Dikarya</taxon>
        <taxon>Ascomycota</taxon>
        <taxon>Pezizomycotina</taxon>
        <taxon>Eurotiomycetes</taxon>
        <taxon>Chaetothyriomycetidae</taxon>
        <taxon>Chaetothyriales</taxon>
        <taxon>Cyphellophoraceae</taxon>
        <taxon>Cyphellophora</taxon>
    </lineage>
</organism>
<dbReference type="RefSeq" id="XP_017999756.1">
    <property type="nucleotide sequence ID" value="XM_018143399.1"/>
</dbReference>
<feature type="compositionally biased region" description="Low complexity" evidence="10">
    <location>
        <begin position="227"/>
        <end position="242"/>
    </location>
</feature>
<dbReference type="AlphaFoldDB" id="A0A0N1H3U5"/>
<dbReference type="STRING" id="1664694.A0A0N1H3U5"/>
<dbReference type="GO" id="GO:0003676">
    <property type="term" value="F:nucleic acid binding"/>
    <property type="evidence" value="ECO:0007669"/>
    <property type="project" value="InterPro"/>
</dbReference>
<evidence type="ECO:0000256" key="8">
    <source>
        <dbReference type="ARBA" id="ARBA00041961"/>
    </source>
</evidence>
<keyword evidence="3" id="KW-0698">rRNA processing</keyword>
<feature type="compositionally biased region" description="Basic and acidic residues" evidence="10">
    <location>
        <begin position="120"/>
        <end position="129"/>
    </location>
</feature>
<feature type="compositionally biased region" description="Basic residues" evidence="10">
    <location>
        <begin position="1"/>
        <end position="11"/>
    </location>
</feature>
<comment type="function">
    <text evidence="9">Involved in rRNA-processing at A0, A1 and A2 sites and negatively regulates telomerase.</text>
</comment>
<feature type="compositionally biased region" description="Acidic residues" evidence="10">
    <location>
        <begin position="176"/>
        <end position="188"/>
    </location>
</feature>
<feature type="compositionally biased region" description="Basic residues" evidence="10">
    <location>
        <begin position="260"/>
        <end position="270"/>
    </location>
</feature>
<dbReference type="PANTHER" id="PTHR23149:SF31">
    <property type="entry name" value="PROTEIN PXR1"/>
    <property type="match status" value="1"/>
</dbReference>
<evidence type="ECO:0000313" key="12">
    <source>
        <dbReference type="EMBL" id="KPI39793.1"/>
    </source>
</evidence>
<protein>
    <recommendedName>
        <fullName evidence="7">Protein PXR1</fullName>
    </recommendedName>
    <alternativeName>
        <fullName evidence="8">PinX1-related protein 1</fullName>
    </alternativeName>
    <alternativeName>
        <fullName evidence="6">Protein pxr1</fullName>
    </alternativeName>
</protein>
<gene>
    <name evidence="12" type="ORF">AB675_3355</name>
</gene>
<dbReference type="EMBL" id="LFJN01000014">
    <property type="protein sequence ID" value="KPI39793.1"/>
    <property type="molecule type" value="Genomic_DNA"/>
</dbReference>
<feature type="region of interest" description="Disordered" evidence="10">
    <location>
        <begin position="113"/>
        <end position="135"/>
    </location>
</feature>
<feature type="region of interest" description="Disordered" evidence="10">
    <location>
        <begin position="159"/>
        <end position="314"/>
    </location>
</feature>
<dbReference type="Pfam" id="PF01585">
    <property type="entry name" value="G-patch"/>
    <property type="match status" value="1"/>
</dbReference>
<evidence type="ECO:0000256" key="1">
    <source>
        <dbReference type="ARBA" id="ARBA00004604"/>
    </source>
</evidence>
<reference evidence="12 13" key="1">
    <citation type="submission" date="2015-06" db="EMBL/GenBank/DDBJ databases">
        <title>Draft genome of the ant-associated black yeast Phialophora attae CBS 131958.</title>
        <authorList>
            <person name="Moreno L.F."/>
            <person name="Stielow B.J."/>
            <person name="de Hoog S."/>
            <person name="Vicente V.A."/>
            <person name="Weiss V.A."/>
            <person name="de Vries M."/>
            <person name="Cruz L.M."/>
            <person name="Souza E.M."/>
        </authorList>
    </citation>
    <scope>NUCLEOTIDE SEQUENCE [LARGE SCALE GENOMIC DNA]</scope>
    <source>
        <strain evidence="12 13">CBS 131958</strain>
    </source>
</reference>
<comment type="subcellular location">
    <subcellularLocation>
        <location evidence="1">Nucleus</location>
        <location evidence="1">Nucleolus</location>
    </subcellularLocation>
</comment>
<dbReference type="GO" id="GO:0006364">
    <property type="term" value="P:rRNA processing"/>
    <property type="evidence" value="ECO:0007669"/>
    <property type="project" value="UniProtKB-KW"/>
</dbReference>
<evidence type="ECO:0000256" key="5">
    <source>
        <dbReference type="ARBA" id="ARBA00038007"/>
    </source>
</evidence>
<dbReference type="OrthoDB" id="29523at2759"/>
<feature type="compositionally biased region" description="Basic and acidic residues" evidence="10">
    <location>
        <begin position="297"/>
        <end position="307"/>
    </location>
</feature>
<accession>A0A0N1H3U5</accession>
<comment type="similarity">
    <text evidence="5">Belongs to the PINX1 family.</text>
</comment>
<dbReference type="Proteomes" id="UP000038010">
    <property type="component" value="Unassembled WGS sequence"/>
</dbReference>
<dbReference type="InterPro" id="IPR050656">
    <property type="entry name" value="PINX1"/>
</dbReference>
<evidence type="ECO:0000256" key="6">
    <source>
        <dbReference type="ARBA" id="ARBA00040137"/>
    </source>
</evidence>
<keyword evidence="2" id="KW-0690">Ribosome biogenesis</keyword>
<dbReference type="GO" id="GO:0005730">
    <property type="term" value="C:nucleolus"/>
    <property type="evidence" value="ECO:0007669"/>
    <property type="project" value="UniProtKB-SubCell"/>
</dbReference>
<evidence type="ECO:0000256" key="2">
    <source>
        <dbReference type="ARBA" id="ARBA00022517"/>
    </source>
</evidence>
<comment type="caution">
    <text evidence="12">The sequence shown here is derived from an EMBL/GenBank/DDBJ whole genome shotgun (WGS) entry which is preliminary data.</text>
</comment>